<accession>A0A8K1LQL6</accession>
<keyword evidence="2" id="KW-1185">Reference proteome</keyword>
<dbReference type="EMBL" id="SWJQ01000095">
    <property type="protein sequence ID" value="TRZ22487.1"/>
    <property type="molecule type" value="Genomic_DNA"/>
</dbReference>
<gene>
    <name evidence="1" type="ORF">HGM15179_004621</name>
</gene>
<name>A0A8K1LQL6_9PASS</name>
<protein>
    <submittedName>
        <fullName evidence="1">Uncharacterized protein</fullName>
    </submittedName>
</protein>
<evidence type="ECO:0000313" key="2">
    <source>
        <dbReference type="Proteomes" id="UP000796761"/>
    </source>
</evidence>
<dbReference type="OrthoDB" id="9215016at2759"/>
<comment type="caution">
    <text evidence="1">The sequence shown here is derived from an EMBL/GenBank/DDBJ whole genome shotgun (WGS) entry which is preliminary data.</text>
</comment>
<evidence type="ECO:0000313" key="1">
    <source>
        <dbReference type="EMBL" id="TRZ22487.1"/>
    </source>
</evidence>
<dbReference type="AlphaFoldDB" id="A0A8K1LQL6"/>
<organism evidence="1 2">
    <name type="scientific">Zosterops borbonicus</name>
    <dbReference type="NCBI Taxonomy" id="364589"/>
    <lineage>
        <taxon>Eukaryota</taxon>
        <taxon>Metazoa</taxon>
        <taxon>Chordata</taxon>
        <taxon>Craniata</taxon>
        <taxon>Vertebrata</taxon>
        <taxon>Euteleostomi</taxon>
        <taxon>Archelosauria</taxon>
        <taxon>Archosauria</taxon>
        <taxon>Dinosauria</taxon>
        <taxon>Saurischia</taxon>
        <taxon>Theropoda</taxon>
        <taxon>Coelurosauria</taxon>
        <taxon>Aves</taxon>
        <taxon>Neognathae</taxon>
        <taxon>Neoaves</taxon>
        <taxon>Telluraves</taxon>
        <taxon>Australaves</taxon>
        <taxon>Passeriformes</taxon>
        <taxon>Sylvioidea</taxon>
        <taxon>Zosteropidae</taxon>
        <taxon>Zosterops</taxon>
    </lineage>
</organism>
<reference evidence="1" key="1">
    <citation type="submission" date="2019-04" db="EMBL/GenBank/DDBJ databases">
        <title>Genome assembly of Zosterops borbonicus 15179.</title>
        <authorList>
            <person name="Leroy T."/>
            <person name="Anselmetti Y."/>
            <person name="Tilak M.-K."/>
            <person name="Nabholz B."/>
        </authorList>
    </citation>
    <scope>NUCLEOTIDE SEQUENCE</scope>
    <source>
        <strain evidence="1">HGM_15179</strain>
        <tissue evidence="1">Muscle</tissue>
    </source>
</reference>
<proteinExistence type="predicted"/>
<dbReference type="Proteomes" id="UP000796761">
    <property type="component" value="Unassembled WGS sequence"/>
</dbReference>
<sequence length="228" mass="25305">MEGPASTLCLRTCYIKECKPLGTAENPPELGQAPLSRSCSCSRRIVRQEWSNSVSKCALPIIPEYPGFQDVKDLERGKNSSPKLNNFPRRGSLTHCLGSCCLKGHQPTSPGFQDKPLQEYFNERLMELGNYESKRCSRKTKGFAEKPPSPCPALRGCRRRSSCSAVLLLGHGKEGEQPCSLANQHCNRGTECKAQKEIQNVLKLYTGDFVDLQTLNVTAPLEAFVQKK</sequence>